<protein>
    <submittedName>
        <fullName evidence="2">Uncharacterized protein</fullName>
    </submittedName>
</protein>
<accession>A0A9N9TCT7</accession>
<dbReference type="AlphaFoldDB" id="A0A9N9TCT7"/>
<keyword evidence="1" id="KW-0175">Coiled coil</keyword>
<sequence>MDQMQDEKIFEECADLLKTCTYILKDENVENPSTKKLELEKLHEEKENTAKKLELDQSEKYAHYLGLKLAHNRLMKKISVIVKCTQELNAKNRNVQDDGKKILDNEKDQFDDNARKMEDTEKQLEQLQTRFTESFLEQEITKVAGQLETAKQDEQTIAELPPRTVKLPKRVEELKDLATEIKSTTETVPGIEKKIKEKESNIEFLLRQMRNNEAKNDSLE</sequence>
<dbReference type="Proteomes" id="UP001153709">
    <property type="component" value="Chromosome 8"/>
</dbReference>
<keyword evidence="3" id="KW-1185">Reference proteome</keyword>
<organism evidence="2 3">
    <name type="scientific">Diabrotica balteata</name>
    <name type="common">Banded cucumber beetle</name>
    <dbReference type="NCBI Taxonomy" id="107213"/>
    <lineage>
        <taxon>Eukaryota</taxon>
        <taxon>Metazoa</taxon>
        <taxon>Ecdysozoa</taxon>
        <taxon>Arthropoda</taxon>
        <taxon>Hexapoda</taxon>
        <taxon>Insecta</taxon>
        <taxon>Pterygota</taxon>
        <taxon>Neoptera</taxon>
        <taxon>Endopterygota</taxon>
        <taxon>Coleoptera</taxon>
        <taxon>Polyphaga</taxon>
        <taxon>Cucujiformia</taxon>
        <taxon>Chrysomeloidea</taxon>
        <taxon>Chrysomelidae</taxon>
        <taxon>Galerucinae</taxon>
        <taxon>Diabroticina</taxon>
        <taxon>Diabroticites</taxon>
        <taxon>Diabrotica</taxon>
    </lineage>
</organism>
<evidence type="ECO:0000313" key="2">
    <source>
        <dbReference type="EMBL" id="CAG9840053.1"/>
    </source>
</evidence>
<name>A0A9N9TCT7_DIABA</name>
<gene>
    <name evidence="2" type="ORF">DIABBA_LOCUS12752</name>
</gene>
<dbReference type="EMBL" id="OU898283">
    <property type="protein sequence ID" value="CAG9840053.1"/>
    <property type="molecule type" value="Genomic_DNA"/>
</dbReference>
<evidence type="ECO:0000256" key="1">
    <source>
        <dbReference type="SAM" id="Coils"/>
    </source>
</evidence>
<feature type="coiled-coil region" evidence="1">
    <location>
        <begin position="100"/>
        <end position="137"/>
    </location>
</feature>
<reference evidence="2" key="1">
    <citation type="submission" date="2022-01" db="EMBL/GenBank/DDBJ databases">
        <authorList>
            <person name="King R."/>
        </authorList>
    </citation>
    <scope>NUCLEOTIDE SEQUENCE</scope>
</reference>
<proteinExistence type="predicted"/>
<dbReference type="OrthoDB" id="10383181at2759"/>
<evidence type="ECO:0000313" key="3">
    <source>
        <dbReference type="Proteomes" id="UP001153709"/>
    </source>
</evidence>